<organism evidence="6 7">
    <name type="scientific">Lactuca saligna</name>
    <name type="common">Willowleaf lettuce</name>
    <dbReference type="NCBI Taxonomy" id="75948"/>
    <lineage>
        <taxon>Eukaryota</taxon>
        <taxon>Viridiplantae</taxon>
        <taxon>Streptophyta</taxon>
        <taxon>Embryophyta</taxon>
        <taxon>Tracheophyta</taxon>
        <taxon>Spermatophyta</taxon>
        <taxon>Magnoliopsida</taxon>
        <taxon>eudicotyledons</taxon>
        <taxon>Gunneridae</taxon>
        <taxon>Pentapetalae</taxon>
        <taxon>asterids</taxon>
        <taxon>campanulids</taxon>
        <taxon>Asterales</taxon>
        <taxon>Asteraceae</taxon>
        <taxon>Cichorioideae</taxon>
        <taxon>Cichorieae</taxon>
        <taxon>Lactucinae</taxon>
        <taxon>Lactuca</taxon>
    </lineage>
</organism>
<reference evidence="6" key="1">
    <citation type="submission" date="2023-04" db="EMBL/GenBank/DDBJ databases">
        <authorList>
            <person name="Vijverberg K."/>
            <person name="Xiong W."/>
            <person name="Schranz E."/>
        </authorList>
    </citation>
    <scope>NUCLEOTIDE SEQUENCE</scope>
</reference>
<accession>A0AA35ZXX7</accession>
<dbReference type="PANTHER" id="PTHR11467">
    <property type="entry name" value="HISTONE H1"/>
    <property type="match status" value="1"/>
</dbReference>
<dbReference type="FunFam" id="1.10.10.10:FF:000637">
    <property type="entry name" value="Histone H1.2"/>
    <property type="match status" value="1"/>
</dbReference>
<keyword evidence="3" id="KW-0539">Nucleus</keyword>
<dbReference type="InterPro" id="IPR017956">
    <property type="entry name" value="AT_hook_DNA-bd_motif"/>
</dbReference>
<gene>
    <name evidence="6" type="ORF">LSALG_LOCUS38538</name>
</gene>
<evidence type="ECO:0000313" key="7">
    <source>
        <dbReference type="Proteomes" id="UP001177003"/>
    </source>
</evidence>
<evidence type="ECO:0000259" key="5">
    <source>
        <dbReference type="PROSITE" id="PS51504"/>
    </source>
</evidence>
<dbReference type="GO" id="GO:0031492">
    <property type="term" value="F:nucleosomal DNA binding"/>
    <property type="evidence" value="ECO:0007669"/>
    <property type="project" value="TreeGrafter"/>
</dbReference>
<dbReference type="CDD" id="cd00073">
    <property type="entry name" value="H15"/>
    <property type="match status" value="1"/>
</dbReference>
<keyword evidence="2" id="KW-0238">DNA-binding</keyword>
<dbReference type="AlphaFoldDB" id="A0AA35ZXX7"/>
<feature type="compositionally biased region" description="Polar residues" evidence="4">
    <location>
        <begin position="399"/>
        <end position="409"/>
    </location>
</feature>
<feature type="region of interest" description="Disordered" evidence="4">
    <location>
        <begin position="257"/>
        <end position="307"/>
    </location>
</feature>
<keyword evidence="7" id="KW-1185">Reference proteome</keyword>
<dbReference type="Gene3D" id="1.10.10.10">
    <property type="entry name" value="Winged helix-like DNA-binding domain superfamily/Winged helix DNA-binding domain"/>
    <property type="match status" value="1"/>
</dbReference>
<evidence type="ECO:0000256" key="3">
    <source>
        <dbReference type="ARBA" id="ARBA00023242"/>
    </source>
</evidence>
<evidence type="ECO:0000256" key="2">
    <source>
        <dbReference type="ARBA" id="ARBA00023125"/>
    </source>
</evidence>
<proteinExistence type="predicted"/>
<comment type="subcellular location">
    <subcellularLocation>
        <location evidence="1">Nucleus</location>
    </subcellularLocation>
</comment>
<dbReference type="InterPro" id="IPR036388">
    <property type="entry name" value="WH-like_DNA-bd_sf"/>
</dbReference>
<feature type="compositionally biased region" description="Low complexity" evidence="4">
    <location>
        <begin position="279"/>
        <end position="291"/>
    </location>
</feature>
<dbReference type="SMART" id="SM00526">
    <property type="entry name" value="H15"/>
    <property type="match status" value="1"/>
</dbReference>
<dbReference type="SMART" id="SM00384">
    <property type="entry name" value="AT_hook"/>
    <property type="match status" value="5"/>
</dbReference>
<dbReference type="PRINTS" id="PR00929">
    <property type="entry name" value="ATHOOK"/>
</dbReference>
<sequence>MSSVHIHMTPSAADTQNASSAFFILIHQIYHQTLFPFFSRTISFSMDSIPDLSPVNDQHQPYPASPTTNGAHPPYSDMIVAAILGLKDKDGSSRQAIAKYIERHYTNLPPTHSNLLTHHLKRMKNEGQLTIVKHSYMLPLPRSVPFETPAPTPTLDHDIADYSVTSTDTFGTTPGFKADNSSVQPRRKPGRPPKPRHEFGFQVQNQVPDEQPAAEIQPYEPQFEQHLGSSGQELQGNYAGAAEPIFASLGLGDDGVAPTVESPENAVASAKRGRGRPPKSSSVSRGVVTSSGSGGEAEAERRVRRKVGRPKLMSIMLFNGGGIGKKRGVGRPKRIGRPVTVPLSGNVMRPRGRPRRVGAPAQNVSVNADMDTDTDTQAASVSRGRGRPRKTSDTDAANKLQNSTSQSFGWPNEFVPGTSVLVADPQQLVAFQELKSKYEHLQLKAREVLNVARPYININSEYAAFEVLQELETLLGSTSTSFLEH</sequence>
<evidence type="ECO:0000313" key="6">
    <source>
        <dbReference type="EMBL" id="CAI9299852.1"/>
    </source>
</evidence>
<feature type="domain" description="H15" evidence="5">
    <location>
        <begin position="71"/>
        <end position="140"/>
    </location>
</feature>
<dbReference type="EMBL" id="OX465084">
    <property type="protein sequence ID" value="CAI9299852.1"/>
    <property type="molecule type" value="Genomic_DNA"/>
</dbReference>
<evidence type="ECO:0000256" key="4">
    <source>
        <dbReference type="SAM" id="MobiDB-lite"/>
    </source>
</evidence>
<protein>
    <recommendedName>
        <fullName evidence="5">H15 domain-containing protein</fullName>
    </recommendedName>
</protein>
<dbReference type="GO" id="GO:0006334">
    <property type="term" value="P:nucleosome assembly"/>
    <property type="evidence" value="ECO:0007669"/>
    <property type="project" value="InterPro"/>
</dbReference>
<dbReference type="GO" id="GO:0045910">
    <property type="term" value="P:negative regulation of DNA recombination"/>
    <property type="evidence" value="ECO:0007669"/>
    <property type="project" value="TreeGrafter"/>
</dbReference>
<feature type="region of interest" description="Disordered" evidence="4">
    <location>
        <begin position="166"/>
        <end position="199"/>
    </location>
</feature>
<dbReference type="GO" id="GO:0000786">
    <property type="term" value="C:nucleosome"/>
    <property type="evidence" value="ECO:0007669"/>
    <property type="project" value="InterPro"/>
</dbReference>
<dbReference type="Pfam" id="PF00538">
    <property type="entry name" value="Linker_histone"/>
    <property type="match status" value="1"/>
</dbReference>
<evidence type="ECO:0000256" key="1">
    <source>
        <dbReference type="ARBA" id="ARBA00004123"/>
    </source>
</evidence>
<dbReference type="InterPro" id="IPR005818">
    <property type="entry name" value="Histone_H1/H5_H15"/>
</dbReference>
<dbReference type="Proteomes" id="UP001177003">
    <property type="component" value="Chromosome 8"/>
</dbReference>
<dbReference type="InterPro" id="IPR036390">
    <property type="entry name" value="WH_DNA-bd_sf"/>
</dbReference>
<dbReference type="PROSITE" id="PS51504">
    <property type="entry name" value="H15"/>
    <property type="match status" value="1"/>
</dbReference>
<name>A0AA35ZXX7_LACSI</name>
<dbReference type="GO" id="GO:0003690">
    <property type="term" value="F:double-stranded DNA binding"/>
    <property type="evidence" value="ECO:0007669"/>
    <property type="project" value="TreeGrafter"/>
</dbReference>
<dbReference type="GO" id="GO:0005730">
    <property type="term" value="C:nucleolus"/>
    <property type="evidence" value="ECO:0007669"/>
    <property type="project" value="TreeGrafter"/>
</dbReference>
<dbReference type="PANTHER" id="PTHR11467:SF29">
    <property type="entry name" value="OS03G0711600 PROTEIN"/>
    <property type="match status" value="1"/>
</dbReference>
<feature type="compositionally biased region" description="Basic residues" evidence="4">
    <location>
        <begin position="324"/>
        <end position="336"/>
    </location>
</feature>
<dbReference type="SUPFAM" id="SSF46785">
    <property type="entry name" value="Winged helix' DNA-binding domain"/>
    <property type="match status" value="1"/>
</dbReference>
<feature type="region of interest" description="Disordered" evidence="4">
    <location>
        <begin position="323"/>
        <end position="409"/>
    </location>
</feature>
<feature type="compositionally biased region" description="Basic residues" evidence="4">
    <location>
        <begin position="185"/>
        <end position="194"/>
    </location>
</feature>
<dbReference type="GO" id="GO:0030261">
    <property type="term" value="P:chromosome condensation"/>
    <property type="evidence" value="ECO:0007669"/>
    <property type="project" value="TreeGrafter"/>
</dbReference>